<dbReference type="Gene3D" id="3.40.630.30">
    <property type="match status" value="2"/>
</dbReference>
<keyword evidence="2" id="KW-0808">Transferase</keyword>
<dbReference type="PATRIC" id="fig|217031.4.peg.1664"/>
<comment type="caution">
    <text evidence="2">The sequence shown here is derived from an EMBL/GenBank/DDBJ whole genome shotgun (WGS) entry which is preliminary data.</text>
</comment>
<dbReference type="EMBL" id="LGPB01000039">
    <property type="protein sequence ID" value="KRG16248.1"/>
    <property type="molecule type" value="Genomic_DNA"/>
</dbReference>
<organism evidence="2 3">
    <name type="scientific">Lederbergia galactosidilytica</name>
    <dbReference type="NCBI Taxonomy" id="217031"/>
    <lineage>
        <taxon>Bacteria</taxon>
        <taxon>Bacillati</taxon>
        <taxon>Bacillota</taxon>
        <taxon>Bacilli</taxon>
        <taxon>Bacillales</taxon>
        <taxon>Bacillaceae</taxon>
        <taxon>Lederbergia</taxon>
    </lineage>
</organism>
<sequence length="329" mass="38454">MRIIPIEMSRIDEFVLLWNTEWGTEFPMRKELFKQNSVDDENVFLKASFMAVNENEEVVGIIICKRWQEELAIEMNRYAAWIQVLSWIQVLLVSSEYQGKGIGTSLLTHAEQAVLEDGATEILLGRDPWHYFPGIPVQAQKSIQWFERKGYQNISTDYDLIKIYQENEFIEKPRFHNVEAELLTLAEKEEFLQFLKRVFPGRWEYEAIHYFDKGGTGREFVVLKKEGRIIGFSRLNDQHSPMIAQNVYWAPLFREPLGGIGPLGIDQGERGNGYGLAVVQAACYFLRERKINRIVIDWTGLVNFYAKLGYEIWKEYKSYRKPLVDHPTP</sequence>
<dbReference type="CDD" id="cd04301">
    <property type="entry name" value="NAT_SF"/>
    <property type="match status" value="2"/>
</dbReference>
<dbReference type="PROSITE" id="PS51186">
    <property type="entry name" value="GNAT"/>
    <property type="match status" value="2"/>
</dbReference>
<dbReference type="InterPro" id="IPR050276">
    <property type="entry name" value="MshD_Acetyltransferase"/>
</dbReference>
<dbReference type="Pfam" id="PF00583">
    <property type="entry name" value="Acetyltransf_1"/>
    <property type="match status" value="2"/>
</dbReference>
<evidence type="ECO:0000313" key="2">
    <source>
        <dbReference type="EMBL" id="KRG16248.1"/>
    </source>
</evidence>
<dbReference type="PANTHER" id="PTHR43617:SF38">
    <property type="entry name" value="N-ACETYLTRANSFERASE DOMAIN-CONTAINING PROTEIN"/>
    <property type="match status" value="1"/>
</dbReference>
<dbReference type="SUPFAM" id="SSF55729">
    <property type="entry name" value="Acyl-CoA N-acyltransferases (Nat)"/>
    <property type="match status" value="2"/>
</dbReference>
<name>A0A0Q9YJM9_9BACI</name>
<proteinExistence type="predicted"/>
<dbReference type="InterPro" id="IPR016181">
    <property type="entry name" value="Acyl_CoA_acyltransferase"/>
</dbReference>
<gene>
    <name evidence="2" type="ORF">ACA29_04930</name>
</gene>
<dbReference type="PANTHER" id="PTHR43617">
    <property type="entry name" value="L-AMINO ACID N-ACETYLTRANSFERASE"/>
    <property type="match status" value="1"/>
</dbReference>
<evidence type="ECO:0000259" key="1">
    <source>
        <dbReference type="PROSITE" id="PS51186"/>
    </source>
</evidence>
<feature type="domain" description="N-acetyltransferase" evidence="1">
    <location>
        <begin position="1"/>
        <end position="171"/>
    </location>
</feature>
<dbReference type="AlphaFoldDB" id="A0A0Q9YJM9"/>
<dbReference type="InterPro" id="IPR000182">
    <property type="entry name" value="GNAT_dom"/>
</dbReference>
<protein>
    <submittedName>
        <fullName evidence="2">Acetyltransferase</fullName>
    </submittedName>
</protein>
<dbReference type="Proteomes" id="UP000053881">
    <property type="component" value="Unassembled WGS sequence"/>
</dbReference>
<reference evidence="2 3" key="1">
    <citation type="submission" date="2015-06" db="EMBL/GenBank/DDBJ databases">
        <title>Genome sequencing project of Bacillus galactosidilyticus PL133.</title>
        <authorList>
            <person name="Gaiero J."/>
            <person name="Nicol R."/>
            <person name="Habash M."/>
        </authorList>
    </citation>
    <scope>NUCLEOTIDE SEQUENCE [LARGE SCALE GENOMIC DNA]</scope>
    <source>
        <strain evidence="2 3">PL133</strain>
    </source>
</reference>
<accession>A0A0Q9YJM9</accession>
<evidence type="ECO:0000313" key="3">
    <source>
        <dbReference type="Proteomes" id="UP000053881"/>
    </source>
</evidence>
<feature type="domain" description="N-acetyltransferase" evidence="1">
    <location>
        <begin position="178"/>
        <end position="324"/>
    </location>
</feature>
<dbReference type="GO" id="GO:0016747">
    <property type="term" value="F:acyltransferase activity, transferring groups other than amino-acyl groups"/>
    <property type="evidence" value="ECO:0007669"/>
    <property type="project" value="InterPro"/>
</dbReference>